<feature type="region of interest" description="Disordered" evidence="1">
    <location>
        <begin position="1"/>
        <end position="40"/>
    </location>
</feature>
<dbReference type="EMBL" id="CP102774">
    <property type="protein sequence ID" value="UZF87239.1"/>
    <property type="molecule type" value="Genomic_DNA"/>
</dbReference>
<reference evidence="2" key="1">
    <citation type="submission" date="2022-08" db="EMBL/GenBank/DDBJ databases">
        <title>Complete Genome Sequences of 2 Bosea sp. soil isolates.</title>
        <authorList>
            <person name="Alvarez Arevalo M."/>
            <person name="Sterndorff E.B."/>
            <person name="Faurdal D."/>
            <person name="Joergensen T.S."/>
            <person name="Weber T."/>
        </authorList>
    </citation>
    <scope>NUCLEOTIDE SEQUENCE</scope>
    <source>
        <strain evidence="2">NBC_00436</strain>
    </source>
</reference>
<proteinExistence type="predicted"/>
<dbReference type="AlphaFoldDB" id="A0A9E8CPK0"/>
<evidence type="ECO:0000313" key="2">
    <source>
        <dbReference type="EMBL" id="UZF87239.1"/>
    </source>
</evidence>
<protein>
    <submittedName>
        <fullName evidence="2">Uncharacterized protein</fullName>
    </submittedName>
</protein>
<sequence length="40" mass="4771">MAVAHFKPMPDRLPDVQDDAELSINRRNAMSESRWSRQWE</sequence>
<evidence type="ECO:0000256" key="1">
    <source>
        <dbReference type="SAM" id="MobiDB-lite"/>
    </source>
</evidence>
<name>A0A9E8CPK0_9HYPH</name>
<organism evidence="2">
    <name type="scientific">Bosea sp. NBC_00436</name>
    <dbReference type="NCBI Taxonomy" id="2969620"/>
    <lineage>
        <taxon>Bacteria</taxon>
        <taxon>Pseudomonadati</taxon>
        <taxon>Pseudomonadota</taxon>
        <taxon>Alphaproteobacteria</taxon>
        <taxon>Hyphomicrobiales</taxon>
        <taxon>Boseaceae</taxon>
        <taxon>Bosea</taxon>
    </lineage>
</organism>
<gene>
    <name evidence="2" type="ORF">NWE54_00070</name>
</gene>
<accession>A0A9E8CPK0</accession>